<sequence>MIDHGHRLPDILGYTLTQVRGFLDAAVRADAARDARLLSLIAIGTRGDARNLERTLDQFNDKANSHAHFRSNR</sequence>
<organism evidence="1">
    <name type="scientific">Ralstonia solanacearum</name>
    <name type="common">Pseudomonas solanacearum</name>
    <dbReference type="NCBI Taxonomy" id="305"/>
    <lineage>
        <taxon>Bacteria</taxon>
        <taxon>Pseudomonadati</taxon>
        <taxon>Pseudomonadota</taxon>
        <taxon>Betaproteobacteria</taxon>
        <taxon>Burkholderiales</taxon>
        <taxon>Burkholderiaceae</taxon>
        <taxon>Ralstonia</taxon>
        <taxon>Ralstonia solanacearum species complex</taxon>
    </lineage>
</organism>
<dbReference type="EMBL" id="LN899823">
    <property type="protein sequence ID" value="CUV26153.1"/>
    <property type="molecule type" value="Genomic_DNA"/>
</dbReference>
<accession>A0A0S4UWB5</accession>
<protein>
    <submittedName>
        <fullName evidence="1">Uncharacterized protein</fullName>
    </submittedName>
</protein>
<dbReference type="EMBL" id="LN899822">
    <property type="protein sequence ID" value="CUV61079.1"/>
    <property type="molecule type" value="Genomic_DNA"/>
</dbReference>
<proteinExistence type="predicted"/>
<name>A0A0S4UWB5_RALSL</name>
<evidence type="ECO:0000313" key="3">
    <source>
        <dbReference type="EMBL" id="CUV41177.1"/>
    </source>
</evidence>
<gene>
    <name evidence="4" type="ORF">RD1301_v1_1280019</name>
    <name evidence="1" type="ORF">RUN1744_v1_1270018</name>
    <name evidence="2" type="ORF">TD1301_v1_550015</name>
    <name evidence="3" type="ORF">TF3108_v1_700019</name>
</gene>
<reference evidence="1" key="1">
    <citation type="submission" date="2015-10" db="EMBL/GenBank/DDBJ databases">
        <authorList>
            <person name="Gilbert D.G."/>
        </authorList>
    </citation>
    <scope>NUCLEOTIDE SEQUENCE</scope>
    <source>
        <strain evidence="1">Phyl III-seqv23</strain>
    </source>
</reference>
<evidence type="ECO:0000313" key="4">
    <source>
        <dbReference type="EMBL" id="CUV61079.1"/>
    </source>
</evidence>
<evidence type="ECO:0000313" key="1">
    <source>
        <dbReference type="EMBL" id="CUV26153.1"/>
    </source>
</evidence>
<dbReference type="EMBL" id="LN899825">
    <property type="protein sequence ID" value="CUV33776.1"/>
    <property type="molecule type" value="Genomic_DNA"/>
</dbReference>
<dbReference type="EMBL" id="LN899826">
    <property type="protein sequence ID" value="CUV41177.1"/>
    <property type="molecule type" value="Genomic_DNA"/>
</dbReference>
<dbReference type="AlphaFoldDB" id="A0A0S4UWB5"/>
<evidence type="ECO:0000313" key="2">
    <source>
        <dbReference type="EMBL" id="CUV33776.1"/>
    </source>
</evidence>